<evidence type="ECO:0000313" key="3">
    <source>
        <dbReference type="Proteomes" id="UP000503096"/>
    </source>
</evidence>
<dbReference type="Pfam" id="PF09537">
    <property type="entry name" value="DUF2383"/>
    <property type="match status" value="1"/>
</dbReference>
<evidence type="ECO:0000259" key="1">
    <source>
        <dbReference type="Pfam" id="PF09537"/>
    </source>
</evidence>
<organism evidence="2 3">
    <name type="scientific">Usitatibacter palustris</name>
    <dbReference type="NCBI Taxonomy" id="2732487"/>
    <lineage>
        <taxon>Bacteria</taxon>
        <taxon>Pseudomonadati</taxon>
        <taxon>Pseudomonadota</taxon>
        <taxon>Betaproteobacteria</taxon>
        <taxon>Nitrosomonadales</taxon>
        <taxon>Usitatibacteraceae</taxon>
        <taxon>Usitatibacter</taxon>
    </lineage>
</organism>
<dbReference type="KEGG" id="upl:DSM104440_01953"/>
<dbReference type="PIRSF" id="PIRSF029477">
    <property type="entry name" value="UCP029477"/>
    <property type="match status" value="1"/>
</dbReference>
<proteinExistence type="predicted"/>
<dbReference type="InterPro" id="IPR016920">
    <property type="entry name" value="UCP029477"/>
</dbReference>
<dbReference type="RefSeq" id="WP_171162156.1">
    <property type="nucleotide sequence ID" value="NZ_CP053073.1"/>
</dbReference>
<feature type="domain" description="DUF2383" evidence="1">
    <location>
        <begin position="6"/>
        <end position="114"/>
    </location>
</feature>
<dbReference type="NCBIfam" id="TIGR02284">
    <property type="entry name" value="PA2169 family four-helix-bundle protein"/>
    <property type="match status" value="1"/>
</dbReference>
<reference evidence="2 3" key="1">
    <citation type="submission" date="2020-04" db="EMBL/GenBank/DDBJ databases">
        <title>Usitatibacter rugosus gen. nov., sp. nov. and Usitatibacter palustris sp. nov., novel members of Usitatibacteraceae fam. nov. within the order Nitrosomonadales isolated from soil.</title>
        <authorList>
            <person name="Huber K.J."/>
            <person name="Neumann-Schaal M."/>
            <person name="Geppert A."/>
            <person name="Luckner M."/>
            <person name="Wanner G."/>
            <person name="Overmann J."/>
        </authorList>
    </citation>
    <scope>NUCLEOTIDE SEQUENCE [LARGE SCALE GENOMIC DNA]</scope>
    <source>
        <strain evidence="2 3">Swamp67</strain>
    </source>
</reference>
<dbReference type="Gene3D" id="1.20.1260.10">
    <property type="match status" value="1"/>
</dbReference>
<dbReference type="InterPro" id="IPR019052">
    <property type="entry name" value="DUF2383"/>
</dbReference>
<dbReference type="InParanoid" id="A0A6M4H677"/>
<evidence type="ECO:0000313" key="2">
    <source>
        <dbReference type="EMBL" id="QJR15136.1"/>
    </source>
</evidence>
<gene>
    <name evidence="2" type="ORF">DSM104440_01953</name>
</gene>
<keyword evidence="3" id="KW-1185">Reference proteome</keyword>
<dbReference type="InterPro" id="IPR011971">
    <property type="entry name" value="CHP02284"/>
</dbReference>
<accession>A0A6M4H677</accession>
<sequence>MENQQIANCLNELIEVSKDGERGFVTCAEGAKDAQLKAYFEQCARRCGDAARVLGVEVARLGGKPGTSGSASAALHRAWLNVKTAVTSNDDLAVLEECERGEDVAIKAYAKCLQENLPPNVRTIVQSQYQGVVHNHDKVKMLRDERRRKSA</sequence>
<dbReference type="Proteomes" id="UP000503096">
    <property type="component" value="Chromosome"/>
</dbReference>
<name>A0A6M4H677_9PROT</name>
<protein>
    <recommendedName>
        <fullName evidence="1">DUF2383 domain-containing protein</fullName>
    </recommendedName>
</protein>
<dbReference type="AlphaFoldDB" id="A0A6M4H677"/>
<dbReference type="InterPro" id="IPR012347">
    <property type="entry name" value="Ferritin-like"/>
</dbReference>
<dbReference type="EMBL" id="CP053073">
    <property type="protein sequence ID" value="QJR15136.1"/>
    <property type="molecule type" value="Genomic_DNA"/>
</dbReference>